<evidence type="ECO:0000256" key="3">
    <source>
        <dbReference type="RuleBase" id="RU362028"/>
    </source>
</evidence>
<dbReference type="GO" id="GO:0000455">
    <property type="term" value="P:enzyme-directed rRNA pseudouridine synthesis"/>
    <property type="evidence" value="ECO:0007669"/>
    <property type="project" value="TreeGrafter"/>
</dbReference>
<gene>
    <name evidence="5" type="primary">rluA_1</name>
    <name evidence="5" type="ORF">Poly59_09740</name>
</gene>
<dbReference type="Proteomes" id="UP000317977">
    <property type="component" value="Unassembled WGS sequence"/>
</dbReference>
<dbReference type="Pfam" id="PF00849">
    <property type="entry name" value="PseudoU_synth_2"/>
    <property type="match status" value="1"/>
</dbReference>
<evidence type="ECO:0000256" key="2">
    <source>
        <dbReference type="PIRSR" id="PIRSR606225-1"/>
    </source>
</evidence>
<dbReference type="GO" id="GO:0140098">
    <property type="term" value="F:catalytic activity, acting on RNA"/>
    <property type="evidence" value="ECO:0007669"/>
    <property type="project" value="UniProtKB-ARBA"/>
</dbReference>
<feature type="active site" evidence="2">
    <location>
        <position position="144"/>
    </location>
</feature>
<reference evidence="5 6" key="1">
    <citation type="submission" date="2019-02" db="EMBL/GenBank/DDBJ databases">
        <title>Deep-cultivation of Planctomycetes and their phenomic and genomic characterization uncovers novel biology.</title>
        <authorList>
            <person name="Wiegand S."/>
            <person name="Jogler M."/>
            <person name="Boedeker C."/>
            <person name="Pinto D."/>
            <person name="Vollmers J."/>
            <person name="Rivas-Marin E."/>
            <person name="Kohn T."/>
            <person name="Peeters S.H."/>
            <person name="Heuer A."/>
            <person name="Rast P."/>
            <person name="Oberbeckmann S."/>
            <person name="Bunk B."/>
            <person name="Jeske O."/>
            <person name="Meyerdierks A."/>
            <person name="Storesund J.E."/>
            <person name="Kallscheuer N."/>
            <person name="Luecker S."/>
            <person name="Lage O.M."/>
            <person name="Pohl T."/>
            <person name="Merkel B.J."/>
            <person name="Hornburger P."/>
            <person name="Mueller R.-W."/>
            <person name="Bruemmer F."/>
            <person name="Labrenz M."/>
            <person name="Spormann A.M."/>
            <person name="Op Den Camp H."/>
            <person name="Overmann J."/>
            <person name="Amann R."/>
            <person name="Jetten M.S.M."/>
            <person name="Mascher T."/>
            <person name="Medema M.H."/>
            <person name="Devos D.P."/>
            <person name="Kaster A.-K."/>
            <person name="Ovreas L."/>
            <person name="Rohde M."/>
            <person name="Galperin M.Y."/>
            <person name="Jogler C."/>
        </authorList>
    </citation>
    <scope>NUCLEOTIDE SEQUENCE [LARGE SCALE GENOMIC DNA]</scope>
    <source>
        <strain evidence="5 6">Poly59</strain>
    </source>
</reference>
<comment type="catalytic activity">
    <reaction evidence="3">
        <text>a uridine in RNA = a pseudouridine in RNA</text>
        <dbReference type="Rhea" id="RHEA:48348"/>
        <dbReference type="Rhea" id="RHEA-COMP:12068"/>
        <dbReference type="Rhea" id="RHEA-COMP:12069"/>
        <dbReference type="ChEBI" id="CHEBI:65314"/>
        <dbReference type="ChEBI" id="CHEBI:65315"/>
    </reaction>
</comment>
<dbReference type="SUPFAM" id="SSF55120">
    <property type="entry name" value="Pseudouridine synthase"/>
    <property type="match status" value="1"/>
</dbReference>
<dbReference type="InterPro" id="IPR020103">
    <property type="entry name" value="PsdUridine_synth_cat_dom_sf"/>
</dbReference>
<dbReference type="Gene3D" id="3.30.2350.10">
    <property type="entry name" value="Pseudouridine synthase"/>
    <property type="match status" value="1"/>
</dbReference>
<accession>A0A5C6F9I2</accession>
<keyword evidence="6" id="KW-1185">Reference proteome</keyword>
<sequence length="313" mass="35003">MIKTFRFDPLPGARPYENPRSMRVRRHQAGLSLLNFLLEFHPPTRRQSWLDWIAAGDITIDGQCAQADRVVLAGERYVHTMHDVCEPDVAPEVVVLHEDDAIIVVDKPAPMPVHPSGRFNRNTLLCLLQTVYLDDKLRMAHRLDANTTGVVVVCRTAAAATSIQTQFANRQVKKQYAAVVHGHVTWDDYVCQLPIQSSADLSPKQNTIGSRTVHPDGLPAETIFRVLERLHDNTTRIEAIPITGRTNQIRVHLWAMGFPIVGDPLYLPGGKLGQQQTLGVGDPPMRLHAARLMFVHPQTGREVSFESRSKATD</sequence>
<comment type="caution">
    <text evidence="5">The sequence shown here is derived from an EMBL/GenBank/DDBJ whole genome shotgun (WGS) entry which is preliminary data.</text>
</comment>
<evidence type="ECO:0000313" key="6">
    <source>
        <dbReference type="Proteomes" id="UP000317977"/>
    </source>
</evidence>
<dbReference type="PANTHER" id="PTHR21600">
    <property type="entry name" value="MITOCHONDRIAL RNA PSEUDOURIDINE SYNTHASE"/>
    <property type="match status" value="1"/>
</dbReference>
<organism evidence="5 6">
    <name type="scientific">Rubripirellula reticaptiva</name>
    <dbReference type="NCBI Taxonomy" id="2528013"/>
    <lineage>
        <taxon>Bacteria</taxon>
        <taxon>Pseudomonadati</taxon>
        <taxon>Planctomycetota</taxon>
        <taxon>Planctomycetia</taxon>
        <taxon>Pirellulales</taxon>
        <taxon>Pirellulaceae</taxon>
        <taxon>Rubripirellula</taxon>
    </lineage>
</organism>
<dbReference type="EC" id="5.4.99.-" evidence="3"/>
<dbReference type="PANTHER" id="PTHR21600:SF87">
    <property type="entry name" value="RNA PSEUDOURIDYLATE SYNTHASE DOMAIN-CONTAINING PROTEIN 1"/>
    <property type="match status" value="1"/>
</dbReference>
<comment type="function">
    <text evidence="3">Responsible for synthesis of pseudouridine from uracil.</text>
</comment>
<evidence type="ECO:0000259" key="4">
    <source>
        <dbReference type="Pfam" id="PF00849"/>
    </source>
</evidence>
<dbReference type="PROSITE" id="PS01129">
    <property type="entry name" value="PSI_RLU"/>
    <property type="match status" value="1"/>
</dbReference>
<proteinExistence type="inferred from homology"/>
<dbReference type="GO" id="GO:0003723">
    <property type="term" value="F:RNA binding"/>
    <property type="evidence" value="ECO:0007669"/>
    <property type="project" value="InterPro"/>
</dbReference>
<dbReference type="InterPro" id="IPR006145">
    <property type="entry name" value="PsdUridine_synth_RsuA/RluA"/>
</dbReference>
<dbReference type="InterPro" id="IPR006225">
    <property type="entry name" value="PsdUridine_synth_RluC/D"/>
</dbReference>
<dbReference type="InterPro" id="IPR050188">
    <property type="entry name" value="RluA_PseudoU_synthase"/>
</dbReference>
<dbReference type="AlphaFoldDB" id="A0A5C6F9I2"/>
<dbReference type="EMBL" id="SJPX01000001">
    <property type="protein sequence ID" value="TWU58065.1"/>
    <property type="molecule type" value="Genomic_DNA"/>
</dbReference>
<keyword evidence="3 5" id="KW-0413">Isomerase</keyword>
<dbReference type="NCBIfam" id="TIGR00005">
    <property type="entry name" value="rluA_subfam"/>
    <property type="match status" value="1"/>
</dbReference>
<protein>
    <recommendedName>
        <fullName evidence="3">Pseudouridine synthase</fullName>
        <ecNumber evidence="3">5.4.99.-</ecNumber>
    </recommendedName>
</protein>
<name>A0A5C6F9I2_9BACT</name>
<evidence type="ECO:0000256" key="1">
    <source>
        <dbReference type="ARBA" id="ARBA00010876"/>
    </source>
</evidence>
<dbReference type="CDD" id="cd02869">
    <property type="entry name" value="PseudoU_synth_RluA_like"/>
    <property type="match status" value="1"/>
</dbReference>
<dbReference type="RefSeq" id="WP_246151381.1">
    <property type="nucleotide sequence ID" value="NZ_SJPX01000001.1"/>
</dbReference>
<dbReference type="GO" id="GO:0009982">
    <property type="term" value="F:pseudouridine synthase activity"/>
    <property type="evidence" value="ECO:0007669"/>
    <property type="project" value="InterPro"/>
</dbReference>
<comment type="similarity">
    <text evidence="1 3">Belongs to the pseudouridine synthase RluA family.</text>
</comment>
<evidence type="ECO:0000313" key="5">
    <source>
        <dbReference type="EMBL" id="TWU58065.1"/>
    </source>
</evidence>
<dbReference type="InterPro" id="IPR006224">
    <property type="entry name" value="PsdUridine_synth_RluA-like_CS"/>
</dbReference>
<feature type="domain" description="Pseudouridine synthase RsuA/RluA-like" evidence="4">
    <location>
        <begin position="102"/>
        <end position="253"/>
    </location>
</feature>